<dbReference type="PROSITE" id="PS51384">
    <property type="entry name" value="FAD_FR"/>
    <property type="match status" value="1"/>
</dbReference>
<evidence type="ECO:0000256" key="10">
    <source>
        <dbReference type="ARBA" id="ARBA00023065"/>
    </source>
</evidence>
<reference evidence="17 18" key="1">
    <citation type="journal article" date="2014" name="PLoS Genet.">
        <title>Analysis of the Phlebiopsis gigantea genome, transcriptome and secretome provides insight into its pioneer colonization strategies of wood.</title>
        <authorList>
            <person name="Hori C."/>
            <person name="Ishida T."/>
            <person name="Igarashi K."/>
            <person name="Samejima M."/>
            <person name="Suzuki H."/>
            <person name="Master E."/>
            <person name="Ferreira P."/>
            <person name="Ruiz-Duenas F.J."/>
            <person name="Held B."/>
            <person name="Canessa P."/>
            <person name="Larrondo L.F."/>
            <person name="Schmoll M."/>
            <person name="Druzhinina I.S."/>
            <person name="Kubicek C.P."/>
            <person name="Gaskell J.A."/>
            <person name="Kersten P."/>
            <person name="St John F."/>
            <person name="Glasner J."/>
            <person name="Sabat G."/>
            <person name="Splinter BonDurant S."/>
            <person name="Syed K."/>
            <person name="Yadav J."/>
            <person name="Mgbeahuruike A.C."/>
            <person name="Kovalchuk A."/>
            <person name="Asiegbu F.O."/>
            <person name="Lackner G."/>
            <person name="Hoffmeister D."/>
            <person name="Rencoret J."/>
            <person name="Gutierrez A."/>
            <person name="Sun H."/>
            <person name="Lindquist E."/>
            <person name="Barry K."/>
            <person name="Riley R."/>
            <person name="Grigoriev I.V."/>
            <person name="Henrissat B."/>
            <person name="Kues U."/>
            <person name="Berka R.M."/>
            <person name="Martinez A.T."/>
            <person name="Covert S.F."/>
            <person name="Blanchette R.A."/>
            <person name="Cullen D."/>
        </authorList>
    </citation>
    <scope>NUCLEOTIDE SEQUENCE [LARGE SCALE GENOMIC DNA]</scope>
    <source>
        <strain evidence="17 18">11061_1 CR5-6</strain>
    </source>
</reference>
<dbReference type="GO" id="GO:0052851">
    <property type="term" value="F:ferric-chelate reductase (NADPH) activity"/>
    <property type="evidence" value="ECO:0007669"/>
    <property type="project" value="UniProtKB-EC"/>
</dbReference>
<comment type="similarity">
    <text evidence="2">Belongs to the ferric reductase (FRE) family.</text>
</comment>
<comment type="catalytic activity">
    <reaction evidence="13">
        <text>2 a Fe(II)-siderophore + NADP(+) + H(+) = 2 a Fe(III)-siderophore + NADPH</text>
        <dbReference type="Rhea" id="RHEA:28795"/>
        <dbReference type="Rhea" id="RHEA-COMP:11342"/>
        <dbReference type="Rhea" id="RHEA-COMP:11344"/>
        <dbReference type="ChEBI" id="CHEBI:15378"/>
        <dbReference type="ChEBI" id="CHEBI:29033"/>
        <dbReference type="ChEBI" id="CHEBI:29034"/>
        <dbReference type="ChEBI" id="CHEBI:57783"/>
        <dbReference type="ChEBI" id="CHEBI:58349"/>
        <dbReference type="EC" id="1.16.1.9"/>
    </reaction>
</comment>
<evidence type="ECO:0000259" key="16">
    <source>
        <dbReference type="PROSITE" id="PS51384"/>
    </source>
</evidence>
<dbReference type="EMBL" id="KN840702">
    <property type="protein sequence ID" value="KIP02112.1"/>
    <property type="molecule type" value="Genomic_DNA"/>
</dbReference>
<dbReference type="Gene3D" id="3.40.50.80">
    <property type="entry name" value="Nucleotide-binding domain of ferredoxin-NADP reductase (FNR) module"/>
    <property type="match status" value="1"/>
</dbReference>
<dbReference type="GO" id="GO:0015677">
    <property type="term" value="P:copper ion import"/>
    <property type="evidence" value="ECO:0007669"/>
    <property type="project" value="TreeGrafter"/>
</dbReference>
<evidence type="ECO:0000256" key="6">
    <source>
        <dbReference type="ARBA" id="ARBA00022692"/>
    </source>
</evidence>
<dbReference type="SUPFAM" id="SSF63380">
    <property type="entry name" value="Riboflavin synthase domain-like"/>
    <property type="match status" value="1"/>
</dbReference>
<dbReference type="GO" id="GO:0005886">
    <property type="term" value="C:plasma membrane"/>
    <property type="evidence" value="ECO:0007669"/>
    <property type="project" value="UniProtKB-SubCell"/>
</dbReference>
<dbReference type="InterPro" id="IPR013121">
    <property type="entry name" value="Fe_red_NAD-bd_6"/>
</dbReference>
<evidence type="ECO:0000256" key="12">
    <source>
        <dbReference type="ARBA" id="ARBA00023180"/>
    </source>
</evidence>
<dbReference type="GO" id="GO:0006879">
    <property type="term" value="P:intracellular iron ion homeostasis"/>
    <property type="evidence" value="ECO:0007669"/>
    <property type="project" value="TreeGrafter"/>
</dbReference>
<dbReference type="InterPro" id="IPR013130">
    <property type="entry name" value="Fe3_Rdtase_TM_dom"/>
</dbReference>
<evidence type="ECO:0000256" key="4">
    <source>
        <dbReference type="ARBA" id="ARBA00022448"/>
    </source>
</evidence>
<dbReference type="InterPro" id="IPR051410">
    <property type="entry name" value="Ferric/Cupric_Reductase"/>
</dbReference>
<dbReference type="AlphaFoldDB" id="A0A0C3RZX1"/>
<evidence type="ECO:0000256" key="2">
    <source>
        <dbReference type="ARBA" id="ARBA00006278"/>
    </source>
</evidence>
<organism evidence="17 18">
    <name type="scientific">Phlebiopsis gigantea (strain 11061_1 CR5-6)</name>
    <name type="common">White-rot fungus</name>
    <name type="synonym">Peniophora gigantea</name>
    <dbReference type="NCBI Taxonomy" id="745531"/>
    <lineage>
        <taxon>Eukaryota</taxon>
        <taxon>Fungi</taxon>
        <taxon>Dikarya</taxon>
        <taxon>Basidiomycota</taxon>
        <taxon>Agaricomycotina</taxon>
        <taxon>Agaricomycetes</taxon>
        <taxon>Polyporales</taxon>
        <taxon>Phanerochaetaceae</taxon>
        <taxon>Phlebiopsis</taxon>
    </lineage>
</organism>
<dbReference type="OrthoDB" id="4494341at2759"/>
<feature type="compositionally biased region" description="Basic and acidic residues" evidence="14">
    <location>
        <begin position="397"/>
        <end position="408"/>
    </location>
</feature>
<evidence type="ECO:0000256" key="13">
    <source>
        <dbReference type="ARBA" id="ARBA00048483"/>
    </source>
</evidence>
<keyword evidence="11 15" id="KW-0472">Membrane</keyword>
<keyword evidence="6 15" id="KW-0812">Transmembrane</keyword>
<sequence>MYLLEALLTALYLMAMLLWTFCNTADLTIKAYANRAGHIAAAQTPLLVALATKNNVIGWFTGLGHEKLILLHRVVSRVLLLEIWIHGASRFKINPTGAINSLWRKEGLAAGVIYGVLVFVTIAPVRRRFYETFFVIHTVLAFSYLVLAILHLRGADEMSYYIWPCFVIWGVDRGCRYLRYALLSGVASSAGTSATVEVLNHDTVRVSTTRRIPLGWRAGQHMFLRFPTLGALESHPFTVANVAAYAEGGRRERKAVWIVRTRAGLTQRLKAHAEDKGGVATVPLLLDGPYGAPPDITPYSTCVFVAGGSGVTYTLPRFHELLLQVAAGQACARRVVFVWAVRHQSHLSWVADELSAALAVAPAGVEVSVAAYVTSDGPVDSDPQHTLDDDDDDDSTDAEKGAAYDEKLPPTPASVLRGVDVIAGRPDVRKILEDAVSRSAGPVSVDASGPTALAASVREALSSSFASPLAVLKGAPTVQLNVEDFSM</sequence>
<dbReference type="Pfam" id="PF01794">
    <property type="entry name" value="Ferric_reduct"/>
    <property type="match status" value="1"/>
</dbReference>
<feature type="transmembrane region" description="Helical" evidence="15">
    <location>
        <begin position="108"/>
        <end position="126"/>
    </location>
</feature>
<feature type="region of interest" description="Disordered" evidence="14">
    <location>
        <begin position="375"/>
        <end position="411"/>
    </location>
</feature>
<evidence type="ECO:0000256" key="14">
    <source>
        <dbReference type="SAM" id="MobiDB-lite"/>
    </source>
</evidence>
<evidence type="ECO:0000256" key="5">
    <source>
        <dbReference type="ARBA" id="ARBA00022475"/>
    </source>
</evidence>
<dbReference type="EC" id="1.16.1.9" evidence="3"/>
<dbReference type="SFLD" id="SFLDS00052">
    <property type="entry name" value="Ferric_Reductase_Domain"/>
    <property type="match status" value="1"/>
</dbReference>
<evidence type="ECO:0000256" key="1">
    <source>
        <dbReference type="ARBA" id="ARBA00004651"/>
    </source>
</evidence>
<keyword evidence="8 15" id="KW-1133">Transmembrane helix</keyword>
<keyword evidence="7" id="KW-0249">Electron transport</keyword>
<dbReference type="InterPro" id="IPR039261">
    <property type="entry name" value="FNR_nucleotide-bd"/>
</dbReference>
<keyword evidence="18" id="KW-1185">Reference proteome</keyword>
<keyword evidence="5" id="KW-1003">Cell membrane</keyword>
<evidence type="ECO:0000256" key="15">
    <source>
        <dbReference type="SAM" id="Phobius"/>
    </source>
</evidence>
<evidence type="ECO:0000256" key="3">
    <source>
        <dbReference type="ARBA" id="ARBA00012668"/>
    </source>
</evidence>
<evidence type="ECO:0000256" key="9">
    <source>
        <dbReference type="ARBA" id="ARBA00023002"/>
    </source>
</evidence>
<dbReference type="InterPro" id="IPR017927">
    <property type="entry name" value="FAD-bd_FR_type"/>
</dbReference>
<evidence type="ECO:0000313" key="17">
    <source>
        <dbReference type="EMBL" id="KIP02112.1"/>
    </source>
</evidence>
<protein>
    <recommendedName>
        <fullName evidence="3">ferric-chelate reductase (NADPH)</fullName>
        <ecNumber evidence="3">1.16.1.9</ecNumber>
    </recommendedName>
</protein>
<dbReference type="InterPro" id="IPR013112">
    <property type="entry name" value="FAD-bd_8"/>
</dbReference>
<gene>
    <name evidence="17" type="ORF">PHLGIDRAFT_309956</name>
</gene>
<feature type="domain" description="FAD-binding FR-type" evidence="16">
    <location>
        <begin position="186"/>
        <end position="296"/>
    </location>
</feature>
<dbReference type="PANTHER" id="PTHR32361">
    <property type="entry name" value="FERRIC/CUPRIC REDUCTASE TRANSMEMBRANE COMPONENT"/>
    <property type="match status" value="1"/>
</dbReference>
<dbReference type="HOGENOM" id="CLU_010365_6_1_1"/>
<keyword evidence="10" id="KW-0406">Ion transport</keyword>
<feature type="transmembrane region" description="Helical" evidence="15">
    <location>
        <begin position="132"/>
        <end position="152"/>
    </location>
</feature>
<dbReference type="STRING" id="745531.A0A0C3RZX1"/>
<keyword evidence="9" id="KW-0560">Oxidoreductase</keyword>
<evidence type="ECO:0000256" key="11">
    <source>
        <dbReference type="ARBA" id="ARBA00023136"/>
    </source>
</evidence>
<evidence type="ECO:0000256" key="8">
    <source>
        <dbReference type="ARBA" id="ARBA00022989"/>
    </source>
</evidence>
<dbReference type="CDD" id="cd06186">
    <property type="entry name" value="NOX_Duox_like_FAD_NADP"/>
    <property type="match status" value="1"/>
</dbReference>
<proteinExistence type="inferred from homology"/>
<feature type="transmembrane region" description="Helical" evidence="15">
    <location>
        <begin position="6"/>
        <end position="25"/>
    </location>
</feature>
<accession>A0A0C3RZX1</accession>
<dbReference type="PANTHER" id="PTHR32361:SF9">
    <property type="entry name" value="FERRIC REDUCTASE TRANSMEMBRANE COMPONENT 3-RELATED"/>
    <property type="match status" value="1"/>
</dbReference>
<evidence type="ECO:0000256" key="7">
    <source>
        <dbReference type="ARBA" id="ARBA00022982"/>
    </source>
</evidence>
<comment type="subcellular location">
    <subcellularLocation>
        <location evidence="1">Cell membrane</location>
        <topology evidence="1">Multi-pass membrane protein</topology>
    </subcellularLocation>
</comment>
<keyword evidence="12" id="KW-0325">Glycoprotein</keyword>
<dbReference type="InterPro" id="IPR017938">
    <property type="entry name" value="Riboflavin_synthase-like_b-brl"/>
</dbReference>
<evidence type="ECO:0000313" key="18">
    <source>
        <dbReference type="Proteomes" id="UP000053257"/>
    </source>
</evidence>
<keyword evidence="4" id="KW-0813">Transport</keyword>
<dbReference type="SUPFAM" id="SSF52343">
    <property type="entry name" value="Ferredoxin reductase-like, C-terminal NADP-linked domain"/>
    <property type="match status" value="1"/>
</dbReference>
<dbReference type="Proteomes" id="UP000053257">
    <property type="component" value="Unassembled WGS sequence"/>
</dbReference>
<dbReference type="GO" id="GO:0006826">
    <property type="term" value="P:iron ion transport"/>
    <property type="evidence" value="ECO:0007669"/>
    <property type="project" value="UniProtKB-ARBA"/>
</dbReference>
<dbReference type="Pfam" id="PF08022">
    <property type="entry name" value="FAD_binding_8"/>
    <property type="match status" value="1"/>
</dbReference>
<dbReference type="SFLD" id="SFLDG01168">
    <property type="entry name" value="Ferric_reductase_subgroup_(FRE"/>
    <property type="match status" value="1"/>
</dbReference>
<dbReference type="Pfam" id="PF08030">
    <property type="entry name" value="NAD_binding_6"/>
    <property type="match status" value="1"/>
</dbReference>
<name>A0A0C3RZX1_PHLG1</name>